<accession>A0A0F5L621</accession>
<dbReference type="PATRIC" id="fig|361041.3.peg.2297"/>
<evidence type="ECO:0008006" key="3">
    <source>
        <dbReference type="Google" id="ProtNLM"/>
    </source>
</evidence>
<dbReference type="Proteomes" id="UP000033514">
    <property type="component" value="Unassembled WGS sequence"/>
</dbReference>
<comment type="caution">
    <text evidence="1">The sequence shown here is derived from an EMBL/GenBank/DDBJ whole genome shotgun (WGS) entry which is preliminary data.</text>
</comment>
<dbReference type="OrthoDB" id="5354021at2"/>
<organism evidence="1 2">
    <name type="scientific">Devosia soli</name>
    <dbReference type="NCBI Taxonomy" id="361041"/>
    <lineage>
        <taxon>Bacteria</taxon>
        <taxon>Pseudomonadati</taxon>
        <taxon>Pseudomonadota</taxon>
        <taxon>Alphaproteobacteria</taxon>
        <taxon>Hyphomicrobiales</taxon>
        <taxon>Devosiaceae</taxon>
        <taxon>Devosia</taxon>
    </lineage>
</organism>
<reference evidence="1 2" key="1">
    <citation type="submission" date="2015-03" db="EMBL/GenBank/DDBJ databases">
        <authorList>
            <person name="Hassan Y.I."/>
            <person name="Lepp D."/>
            <person name="Zhou T."/>
        </authorList>
    </citation>
    <scope>NUCLEOTIDE SEQUENCE [LARGE SCALE GENOMIC DNA]</scope>
    <source>
        <strain evidence="1 2">GH2-10</strain>
    </source>
</reference>
<evidence type="ECO:0000313" key="1">
    <source>
        <dbReference type="EMBL" id="KKB77861.1"/>
    </source>
</evidence>
<dbReference type="Gene3D" id="3.90.550.20">
    <property type="match status" value="1"/>
</dbReference>
<proteinExistence type="predicted"/>
<dbReference type="EMBL" id="LAJG01000024">
    <property type="protein sequence ID" value="KKB77861.1"/>
    <property type="molecule type" value="Genomic_DNA"/>
</dbReference>
<dbReference type="STRING" id="361041.VW35_14540"/>
<dbReference type="InterPro" id="IPR029044">
    <property type="entry name" value="Nucleotide-diphossugar_trans"/>
</dbReference>
<dbReference type="RefSeq" id="WP_046143781.1">
    <property type="nucleotide sequence ID" value="NZ_LAJG01000024.1"/>
</dbReference>
<gene>
    <name evidence="1" type="ORF">VW35_14540</name>
</gene>
<protein>
    <recommendedName>
        <fullName evidence="3">Alpha 1,4-glycosyltransferase domain-containing protein</fullName>
    </recommendedName>
</protein>
<dbReference type="AlphaFoldDB" id="A0A0F5L621"/>
<dbReference type="SUPFAM" id="SSF53448">
    <property type="entry name" value="Nucleotide-diphospho-sugar transferases"/>
    <property type="match status" value="1"/>
</dbReference>
<keyword evidence="2" id="KW-1185">Reference proteome</keyword>
<sequence length="269" mass="29574">MTLPTIVSFWHGPMSWLEILCITSFARQGHRVEVYSYEPIGNLPDGAQWCDAAAVLPQEKLVFYKGRGTPGVFSDHFRYAALRAGLGIYADLDIYCVRPIVDLPDYLFAWERPGSVNGAVLYMRPDAPLLADLLTVFETEKRPLFEPHLPPLRRVEVAIRRLVGDRVTPEHMQYGATGPMALTHFVGKHGLTNAVRPSAVFYPVPYEGIPALMKAGSTLEAAIKPETLGVHLWRSQLTDRGRAGLPLPETGSALAKLCAKEGLDPASVG</sequence>
<evidence type="ECO:0000313" key="2">
    <source>
        <dbReference type="Proteomes" id="UP000033514"/>
    </source>
</evidence>
<name>A0A0F5L621_9HYPH</name>